<evidence type="ECO:0000313" key="10">
    <source>
        <dbReference type="Proteomes" id="UP000805614"/>
    </source>
</evidence>
<dbReference type="InterPro" id="IPR000731">
    <property type="entry name" value="SSD"/>
</dbReference>
<evidence type="ECO:0000259" key="8">
    <source>
        <dbReference type="PROSITE" id="PS50156"/>
    </source>
</evidence>
<name>A0ABR7LTU9_9ACTN</name>
<protein>
    <submittedName>
        <fullName evidence="9">MMPL family transporter</fullName>
    </submittedName>
</protein>
<organism evidence="9 10">
    <name type="scientific">Actinomadura alba</name>
    <dbReference type="NCBI Taxonomy" id="406431"/>
    <lineage>
        <taxon>Bacteria</taxon>
        <taxon>Bacillati</taxon>
        <taxon>Actinomycetota</taxon>
        <taxon>Actinomycetes</taxon>
        <taxon>Streptosporangiales</taxon>
        <taxon>Thermomonosporaceae</taxon>
        <taxon>Actinomadura</taxon>
    </lineage>
</organism>
<dbReference type="SUPFAM" id="SSF82866">
    <property type="entry name" value="Multidrug efflux transporter AcrB transmembrane domain"/>
    <property type="match status" value="2"/>
</dbReference>
<reference evidence="9 10" key="1">
    <citation type="submission" date="2020-06" db="EMBL/GenBank/DDBJ databases">
        <title>Actinomadura xiongansis sp. nov., isolated from soil of Baiyangdian.</title>
        <authorList>
            <person name="Zhang X."/>
        </authorList>
    </citation>
    <scope>NUCLEOTIDE SEQUENCE [LARGE SCALE GENOMIC DNA]</scope>
    <source>
        <strain evidence="9 10">HBUM206468</strain>
    </source>
</reference>
<evidence type="ECO:0000256" key="2">
    <source>
        <dbReference type="ARBA" id="ARBA00010157"/>
    </source>
</evidence>
<dbReference type="EMBL" id="JABVEC010000017">
    <property type="protein sequence ID" value="MBC6468231.1"/>
    <property type="molecule type" value="Genomic_DNA"/>
</dbReference>
<evidence type="ECO:0000256" key="6">
    <source>
        <dbReference type="ARBA" id="ARBA00023136"/>
    </source>
</evidence>
<comment type="caution">
    <text evidence="9">The sequence shown here is derived from an EMBL/GenBank/DDBJ whole genome shotgun (WGS) entry which is preliminary data.</text>
</comment>
<feature type="transmembrane region" description="Helical" evidence="7">
    <location>
        <begin position="527"/>
        <end position="548"/>
    </location>
</feature>
<feature type="transmembrane region" description="Helical" evidence="7">
    <location>
        <begin position="586"/>
        <end position="608"/>
    </location>
</feature>
<feature type="transmembrane region" description="Helical" evidence="7">
    <location>
        <begin position="555"/>
        <end position="574"/>
    </location>
</feature>
<feature type="transmembrane region" description="Helical" evidence="7">
    <location>
        <begin position="629"/>
        <end position="652"/>
    </location>
</feature>
<keyword evidence="4 7" id="KW-0812">Transmembrane</keyword>
<evidence type="ECO:0000313" key="9">
    <source>
        <dbReference type="EMBL" id="MBC6468231.1"/>
    </source>
</evidence>
<proteinExistence type="inferred from homology"/>
<feature type="transmembrane region" description="Helical" evidence="7">
    <location>
        <begin position="189"/>
        <end position="208"/>
    </location>
</feature>
<keyword evidence="6 7" id="KW-0472">Membrane</keyword>
<dbReference type="PROSITE" id="PS50156">
    <property type="entry name" value="SSD"/>
    <property type="match status" value="1"/>
</dbReference>
<feature type="transmembrane region" description="Helical" evidence="7">
    <location>
        <begin position="287"/>
        <end position="306"/>
    </location>
</feature>
<dbReference type="PANTHER" id="PTHR33406">
    <property type="entry name" value="MEMBRANE PROTEIN MJ1562-RELATED"/>
    <property type="match status" value="1"/>
</dbReference>
<feature type="transmembrane region" description="Helical" evidence="7">
    <location>
        <begin position="312"/>
        <end position="339"/>
    </location>
</feature>
<feature type="transmembrane region" description="Helical" evidence="7">
    <location>
        <begin position="27"/>
        <end position="47"/>
    </location>
</feature>
<keyword evidence="5 7" id="KW-1133">Transmembrane helix</keyword>
<feature type="transmembrane region" description="Helical" evidence="7">
    <location>
        <begin position="215"/>
        <end position="236"/>
    </location>
</feature>
<feature type="transmembrane region" description="Helical" evidence="7">
    <location>
        <begin position="658"/>
        <end position="680"/>
    </location>
</feature>
<comment type="similarity">
    <text evidence="2">Belongs to the resistance-nodulation-cell division (RND) (TC 2.A.6) family. MmpL subfamily.</text>
</comment>
<evidence type="ECO:0000256" key="4">
    <source>
        <dbReference type="ARBA" id="ARBA00022692"/>
    </source>
</evidence>
<accession>A0ABR7LTU9</accession>
<evidence type="ECO:0000256" key="3">
    <source>
        <dbReference type="ARBA" id="ARBA00022475"/>
    </source>
</evidence>
<keyword evidence="3" id="KW-1003">Cell membrane</keyword>
<evidence type="ECO:0000256" key="5">
    <source>
        <dbReference type="ARBA" id="ARBA00022989"/>
    </source>
</evidence>
<evidence type="ECO:0000256" key="7">
    <source>
        <dbReference type="SAM" id="Phobius"/>
    </source>
</evidence>
<sequence length="711" mass="74417">MSSATTGPPGRAGLFERLAAWSYRHRWGALALWAAILIGVSGASAMVGGDYRNDFTLPGTDSQRAMDALTRHGAPQAGDSVQIVVHDPQGVGAPRTRPRVEAMLREVGGLPRVTGVRTPYEDAGSIARDGTIGYATVSLDGRAEAVPAEDVRKIIETAQAAEGAGLRVELGGDAVRGAEEGEGGAAEGAGLLGALVILVLLFGSLVAASLPLITAIFAVGTTLGLIVIASQVAVVADFTPPIMMLVGLGVGIDYALLIFSRYRGELLGGAEPAQAVRTALDTAGRTVFFAGCTVIIALLGLVVLGLGSLRGVALAVALTVLMTMLAALTLLPALLAVFGRRIERGVRRRAARARRPDGTRWRRWAVFVQRRPWQSLVVATVALLAIAAPALGMRLGFADAGSDPESKTSRQAYDLLAEGFGPGFNGPLLVVAQGDGRAAGELRRTLAGTPGVAAATEPIPARDPRVSTVIAFPTSAPQDEATDRLVNRLRTEVLPPLERSTGATFLVGGGTAAAQDFADTVADRLPLFVAVVVGLSSLLLLVVFRSLLIPLKAALLNLLSIAAAMGVITLVFQRGLLGAQPGPIEAYLPVMIFAIVFGLSMDYEVFLLSRIHEEWERGADAARAVREGLATTGSIITAAAAIMIVVFSAFVFSPTRMLQQFGLGLAAAILIDAVVIRCLIVPSVMRLLGARAWWLPAPVARRLPRVALERR</sequence>
<feature type="domain" description="SSD" evidence="8">
    <location>
        <begin position="212"/>
        <end position="337"/>
    </location>
</feature>
<keyword evidence="10" id="KW-1185">Reference proteome</keyword>
<dbReference type="Gene3D" id="1.20.1640.10">
    <property type="entry name" value="Multidrug efflux transporter AcrB transmembrane domain"/>
    <property type="match status" value="2"/>
</dbReference>
<dbReference type="InterPro" id="IPR004869">
    <property type="entry name" value="MMPL_dom"/>
</dbReference>
<feature type="transmembrane region" description="Helical" evidence="7">
    <location>
        <begin position="242"/>
        <end position="259"/>
    </location>
</feature>
<dbReference type="Proteomes" id="UP000805614">
    <property type="component" value="Unassembled WGS sequence"/>
</dbReference>
<comment type="subcellular location">
    <subcellularLocation>
        <location evidence="1">Cell membrane</location>
        <topology evidence="1">Multi-pass membrane protein</topology>
    </subcellularLocation>
</comment>
<dbReference type="InterPro" id="IPR050545">
    <property type="entry name" value="Mycobact_MmpL"/>
</dbReference>
<gene>
    <name evidence="9" type="ORF">HKK74_22440</name>
</gene>
<evidence type="ECO:0000256" key="1">
    <source>
        <dbReference type="ARBA" id="ARBA00004651"/>
    </source>
</evidence>
<dbReference type="PANTHER" id="PTHR33406:SF11">
    <property type="entry name" value="MEMBRANE PROTEIN SCO6666-RELATED"/>
    <property type="match status" value="1"/>
</dbReference>
<dbReference type="Pfam" id="PF03176">
    <property type="entry name" value="MMPL"/>
    <property type="match status" value="2"/>
</dbReference>
<feature type="transmembrane region" description="Helical" evidence="7">
    <location>
        <begin position="376"/>
        <end position="397"/>
    </location>
</feature>